<evidence type="ECO:0000313" key="3">
    <source>
        <dbReference type="Proteomes" id="UP000009887"/>
    </source>
</evidence>
<proteinExistence type="predicted"/>
<organism evidence="2 3">
    <name type="scientific">Sphingobium yanoikuyae ATCC 51230</name>
    <dbReference type="NCBI Taxonomy" id="883163"/>
    <lineage>
        <taxon>Bacteria</taxon>
        <taxon>Pseudomonadati</taxon>
        <taxon>Pseudomonadota</taxon>
        <taxon>Alphaproteobacteria</taxon>
        <taxon>Sphingomonadales</taxon>
        <taxon>Sphingomonadaceae</taxon>
        <taxon>Sphingobium</taxon>
    </lineage>
</organism>
<evidence type="ECO:0000313" key="2">
    <source>
        <dbReference type="EMBL" id="EKU72369.1"/>
    </source>
</evidence>
<evidence type="ECO:0000256" key="1">
    <source>
        <dbReference type="SAM" id="MobiDB-lite"/>
    </source>
</evidence>
<feature type="region of interest" description="Disordered" evidence="1">
    <location>
        <begin position="79"/>
        <end position="113"/>
    </location>
</feature>
<sequence length="203" mass="22157">MACLAFGLTLRQRDSRGSWFKAASVCHSRFATTDAAWRQVYDRQTDCSEFPCGSQRAVDIRAKLAVARPCYGASGAPYAQETNRSRARGPPAAPSFCEQAGPRPEAGDAASVDAGRPLCRHQAARSGRFPPHRSRNMGLRGPRRLQRHEPLLGHRSASYCERAARAGNCPAHASCSKPCRRSRAKPLSAIGLEERTMPKLRGV</sequence>
<comment type="caution">
    <text evidence="2">The sequence shown here is derived from an EMBL/GenBank/DDBJ whole genome shotgun (WGS) entry which is preliminary data.</text>
</comment>
<dbReference type="EMBL" id="AGZU01000022">
    <property type="protein sequence ID" value="EKU72369.1"/>
    <property type="molecule type" value="Genomic_DNA"/>
</dbReference>
<reference evidence="2 3" key="1">
    <citation type="submission" date="2012-09" db="EMBL/GenBank/DDBJ databases">
        <title>The Genome Sequence of Sphingobium yanoikuyae ATCC 51230.</title>
        <authorList>
            <consortium name="The Broad Institute Genome Sequencing Platform"/>
            <person name="Earl A."/>
            <person name="Ward D."/>
            <person name="Feldgarden M."/>
            <person name="Gevers D."/>
            <person name="Huys G."/>
            <person name="Walker B."/>
            <person name="Young S.K."/>
            <person name="Zeng Q."/>
            <person name="Gargeya S."/>
            <person name="Fitzgerald M."/>
            <person name="Haas B."/>
            <person name="Abouelleil A."/>
            <person name="Alvarado L."/>
            <person name="Arachchi H.M."/>
            <person name="Berlin A.M."/>
            <person name="Chapman S.B."/>
            <person name="Goldberg J."/>
            <person name="Griggs A."/>
            <person name="Gujja S."/>
            <person name="Hansen M."/>
            <person name="Howarth C."/>
            <person name="Imamovic A."/>
            <person name="Larimer J."/>
            <person name="McCowen C."/>
            <person name="Montmayeur A."/>
            <person name="Murphy C."/>
            <person name="Neiman D."/>
            <person name="Pearson M."/>
            <person name="Priest M."/>
            <person name="Roberts A."/>
            <person name="Saif S."/>
            <person name="Shea T."/>
            <person name="Sisk P."/>
            <person name="Sykes S."/>
            <person name="Wortman J."/>
            <person name="Nusbaum C."/>
            <person name="Birren B."/>
        </authorList>
    </citation>
    <scope>NUCLEOTIDE SEQUENCE [LARGE SCALE GENOMIC DNA]</scope>
    <source>
        <strain evidence="2 3">ATCC 51230</strain>
    </source>
</reference>
<name>K9CJC4_SPHYA</name>
<dbReference type="Proteomes" id="UP000009887">
    <property type="component" value="Unassembled WGS sequence"/>
</dbReference>
<dbReference type="AlphaFoldDB" id="K9CJC4"/>
<keyword evidence="3" id="KW-1185">Reference proteome</keyword>
<protein>
    <submittedName>
        <fullName evidence="2">Uncharacterized protein</fullName>
    </submittedName>
</protein>
<gene>
    <name evidence="2" type="ORF">HMPREF9718_05012</name>
</gene>
<accession>K9CJC4</accession>
<dbReference type="HOGENOM" id="CLU_1348219_0_0_5"/>